<organism evidence="2 3">
    <name type="scientific">Austropuccinia psidii MF-1</name>
    <dbReference type="NCBI Taxonomy" id="1389203"/>
    <lineage>
        <taxon>Eukaryota</taxon>
        <taxon>Fungi</taxon>
        <taxon>Dikarya</taxon>
        <taxon>Basidiomycota</taxon>
        <taxon>Pucciniomycotina</taxon>
        <taxon>Pucciniomycetes</taxon>
        <taxon>Pucciniales</taxon>
        <taxon>Sphaerophragmiaceae</taxon>
        <taxon>Austropuccinia</taxon>
    </lineage>
</organism>
<protein>
    <submittedName>
        <fullName evidence="2">Uncharacterized protein</fullName>
    </submittedName>
</protein>
<dbReference type="AlphaFoldDB" id="A0A9Q3DHJ3"/>
<sequence>MGPSGPFLPKSTEAKRGQGGIPLAHKPQVGPPEPFLAPNPNQPKMAKNHLRTRIGQEPQNGHKSVHDLWKTLGATRSAPSKDSPPVKGKTSPSSMHPVLKDPGVVHIWYNRPLCTILLSNPMVTLSGSN</sequence>
<gene>
    <name evidence="2" type="ORF">O181_039817</name>
</gene>
<evidence type="ECO:0000313" key="2">
    <source>
        <dbReference type="EMBL" id="MBW0500102.1"/>
    </source>
</evidence>
<name>A0A9Q3DHJ3_9BASI</name>
<feature type="region of interest" description="Disordered" evidence="1">
    <location>
        <begin position="1"/>
        <end position="100"/>
    </location>
</feature>
<dbReference type="EMBL" id="AVOT02015640">
    <property type="protein sequence ID" value="MBW0500102.1"/>
    <property type="molecule type" value="Genomic_DNA"/>
</dbReference>
<evidence type="ECO:0000256" key="1">
    <source>
        <dbReference type="SAM" id="MobiDB-lite"/>
    </source>
</evidence>
<reference evidence="2" key="1">
    <citation type="submission" date="2021-03" db="EMBL/GenBank/DDBJ databases">
        <title>Draft genome sequence of rust myrtle Austropuccinia psidii MF-1, a brazilian biotype.</title>
        <authorList>
            <person name="Quecine M.C."/>
            <person name="Pachon D.M.R."/>
            <person name="Bonatelli M.L."/>
            <person name="Correr F.H."/>
            <person name="Franceschini L.M."/>
            <person name="Leite T.F."/>
            <person name="Margarido G.R.A."/>
            <person name="Almeida C.A."/>
            <person name="Ferrarezi J.A."/>
            <person name="Labate C.A."/>
        </authorList>
    </citation>
    <scope>NUCLEOTIDE SEQUENCE</scope>
    <source>
        <strain evidence="2">MF-1</strain>
    </source>
</reference>
<comment type="caution">
    <text evidence="2">The sequence shown here is derived from an EMBL/GenBank/DDBJ whole genome shotgun (WGS) entry which is preliminary data.</text>
</comment>
<proteinExistence type="predicted"/>
<dbReference type="Proteomes" id="UP000765509">
    <property type="component" value="Unassembled WGS sequence"/>
</dbReference>
<evidence type="ECO:0000313" key="3">
    <source>
        <dbReference type="Proteomes" id="UP000765509"/>
    </source>
</evidence>
<accession>A0A9Q3DHJ3</accession>
<feature type="compositionally biased region" description="Pro residues" evidence="1">
    <location>
        <begin position="29"/>
        <end position="41"/>
    </location>
</feature>
<keyword evidence="3" id="KW-1185">Reference proteome</keyword>